<organism evidence="2">
    <name type="scientific">Clastoptera arizonana</name>
    <name type="common">Arizona spittle bug</name>
    <dbReference type="NCBI Taxonomy" id="38151"/>
    <lineage>
        <taxon>Eukaryota</taxon>
        <taxon>Metazoa</taxon>
        <taxon>Ecdysozoa</taxon>
        <taxon>Arthropoda</taxon>
        <taxon>Hexapoda</taxon>
        <taxon>Insecta</taxon>
        <taxon>Pterygota</taxon>
        <taxon>Neoptera</taxon>
        <taxon>Paraneoptera</taxon>
        <taxon>Hemiptera</taxon>
        <taxon>Auchenorrhyncha</taxon>
        <taxon>Cercopoidea</taxon>
        <taxon>Clastopteridae</taxon>
        <taxon>Clastoptera</taxon>
    </lineage>
</organism>
<sequence>MSVRDIKLISLELLLSIIMKLILCSPNKNDLEIVEEYKVYYSLNSTLQVFRQYSDSDFVRHMLNTFIAHCPRKPSEVYCERRHPFIVIEGTHRPVRRIVSKMLARKISGKLLYNPPRYMVRNKEYFNNTLALRRAFFSLGVYGTSYKARQLVSLKPVVVGGYFLDQVTFGIYKKTDHIPCLNSPVFKWPEELLVPDLIFYIQTPTLSPPTNVSIRTEERTQRILKLYQCWKEVRTIEIKTTHKYAEITQLIIKSINKELNKTYVENVIQS</sequence>
<accession>A0A1B6CH15</accession>
<feature type="signal peptide" evidence="1">
    <location>
        <begin position="1"/>
        <end position="24"/>
    </location>
</feature>
<keyword evidence="1" id="KW-0732">Signal</keyword>
<dbReference type="EMBL" id="GEDC01024663">
    <property type="protein sequence ID" value="JAS12635.1"/>
    <property type="molecule type" value="Transcribed_RNA"/>
</dbReference>
<feature type="chain" id="PRO_5008580380" evidence="1">
    <location>
        <begin position="25"/>
        <end position="270"/>
    </location>
</feature>
<name>A0A1B6CH15_9HEMI</name>
<proteinExistence type="predicted"/>
<evidence type="ECO:0000313" key="2">
    <source>
        <dbReference type="EMBL" id="JAS12635.1"/>
    </source>
</evidence>
<reference evidence="2" key="1">
    <citation type="submission" date="2015-12" db="EMBL/GenBank/DDBJ databases">
        <title>De novo transcriptome assembly of four potential Pierce s Disease insect vectors from Arizona vineyards.</title>
        <authorList>
            <person name="Tassone E.E."/>
        </authorList>
    </citation>
    <scope>NUCLEOTIDE SEQUENCE</scope>
</reference>
<dbReference type="AlphaFoldDB" id="A0A1B6CH15"/>
<evidence type="ECO:0000256" key="1">
    <source>
        <dbReference type="SAM" id="SignalP"/>
    </source>
</evidence>
<protein>
    <submittedName>
        <fullName evidence="2">Uncharacterized protein</fullName>
    </submittedName>
</protein>
<gene>
    <name evidence="2" type="ORF">g.45308</name>
</gene>